<dbReference type="Gene3D" id="3.40.630.30">
    <property type="match status" value="1"/>
</dbReference>
<dbReference type="Proteomes" id="UP001081283">
    <property type="component" value="Unassembled WGS sequence"/>
</dbReference>
<dbReference type="PANTHER" id="PTHR43792:SF1">
    <property type="entry name" value="N-ACETYLTRANSFERASE DOMAIN-CONTAINING PROTEIN"/>
    <property type="match status" value="1"/>
</dbReference>
<feature type="domain" description="N-acetyltransferase" evidence="1">
    <location>
        <begin position="15"/>
        <end position="170"/>
    </location>
</feature>
<name>A0ABT3YKU5_9HYPH</name>
<dbReference type="PANTHER" id="PTHR43792">
    <property type="entry name" value="GNAT FAMILY, PUTATIVE (AFU_ORTHOLOGUE AFUA_3G00765)-RELATED-RELATED"/>
    <property type="match status" value="1"/>
</dbReference>
<proteinExistence type="predicted"/>
<dbReference type="EMBL" id="JAOVZQ010000001">
    <property type="protein sequence ID" value="MCY0096227.1"/>
    <property type="molecule type" value="Genomic_DNA"/>
</dbReference>
<sequence length="170" mass="18783">MRGLPLIPTLETERLLLRAQTMQDWPAYAGLMMSDHAAFMEGPHALGDAWGLFCHDLAQWHLLGVGGLMIEERETGQCLGQVGISYGPLFPEHELGWFLFPGAKGKGYAFEAAGALRDWGFGVHGLTNIVSHIDPENHRSRKLAERLGAVLETDAERPGPEVLLYRHMAP</sequence>
<protein>
    <submittedName>
        <fullName evidence="2">GNAT family N-acetyltransferase</fullName>
    </submittedName>
</protein>
<dbReference type="Pfam" id="PF13302">
    <property type="entry name" value="Acetyltransf_3"/>
    <property type="match status" value="1"/>
</dbReference>
<dbReference type="PROSITE" id="PS51186">
    <property type="entry name" value="GNAT"/>
    <property type="match status" value="1"/>
</dbReference>
<accession>A0ABT3YKU5</accession>
<evidence type="ECO:0000259" key="1">
    <source>
        <dbReference type="PROSITE" id="PS51186"/>
    </source>
</evidence>
<organism evidence="2 3">
    <name type="scientific">Hoeflea ulvae</name>
    <dbReference type="NCBI Taxonomy" id="2983764"/>
    <lineage>
        <taxon>Bacteria</taxon>
        <taxon>Pseudomonadati</taxon>
        <taxon>Pseudomonadota</taxon>
        <taxon>Alphaproteobacteria</taxon>
        <taxon>Hyphomicrobiales</taxon>
        <taxon>Rhizobiaceae</taxon>
        <taxon>Hoeflea</taxon>
    </lineage>
</organism>
<evidence type="ECO:0000313" key="3">
    <source>
        <dbReference type="Proteomes" id="UP001081283"/>
    </source>
</evidence>
<evidence type="ECO:0000313" key="2">
    <source>
        <dbReference type="EMBL" id="MCY0096227.1"/>
    </source>
</evidence>
<gene>
    <name evidence="2" type="ORF">OEG82_19725</name>
</gene>
<dbReference type="InterPro" id="IPR051531">
    <property type="entry name" value="N-acetyltransferase"/>
</dbReference>
<dbReference type="InterPro" id="IPR000182">
    <property type="entry name" value="GNAT_dom"/>
</dbReference>
<dbReference type="SUPFAM" id="SSF55729">
    <property type="entry name" value="Acyl-CoA N-acyltransferases (Nat)"/>
    <property type="match status" value="1"/>
</dbReference>
<keyword evidence="3" id="KW-1185">Reference proteome</keyword>
<dbReference type="InterPro" id="IPR016181">
    <property type="entry name" value="Acyl_CoA_acyltransferase"/>
</dbReference>
<reference evidence="2" key="1">
    <citation type="submission" date="2022-10" db="EMBL/GenBank/DDBJ databases">
        <title>Hoeflea sp. J2-29, isolated from marine algae.</title>
        <authorList>
            <person name="Kristyanto S."/>
            <person name="Kim J.M."/>
            <person name="Jeon C.O."/>
        </authorList>
    </citation>
    <scope>NUCLEOTIDE SEQUENCE</scope>
    <source>
        <strain evidence="2">J2-29</strain>
    </source>
</reference>
<comment type="caution">
    <text evidence="2">The sequence shown here is derived from an EMBL/GenBank/DDBJ whole genome shotgun (WGS) entry which is preliminary data.</text>
</comment>